<dbReference type="Proteomes" id="UP000595437">
    <property type="component" value="Chromosome 4"/>
</dbReference>
<sequence length="109" mass="12424">MNKPLIRGRKIIQQLSQDSRHQFSGQMINFTVQATHNMKMTGFCRGRMRTSPWSGGQPSNRNPPSVMVWAGVTSDGKRAPLIFVEEGVKVDQAVYFYLLSEEVVPWVQR</sequence>
<organism evidence="1 2">
    <name type="scientific">Caligus rogercresseyi</name>
    <name type="common">Sea louse</name>
    <dbReference type="NCBI Taxonomy" id="217165"/>
    <lineage>
        <taxon>Eukaryota</taxon>
        <taxon>Metazoa</taxon>
        <taxon>Ecdysozoa</taxon>
        <taxon>Arthropoda</taxon>
        <taxon>Crustacea</taxon>
        <taxon>Multicrustacea</taxon>
        <taxon>Hexanauplia</taxon>
        <taxon>Copepoda</taxon>
        <taxon>Siphonostomatoida</taxon>
        <taxon>Caligidae</taxon>
        <taxon>Caligus</taxon>
    </lineage>
</organism>
<keyword evidence="2" id="KW-1185">Reference proteome</keyword>
<gene>
    <name evidence="1" type="ORF">FKW44_006847</name>
</gene>
<proteinExistence type="predicted"/>
<dbReference type="InterPro" id="IPR036397">
    <property type="entry name" value="RNaseH_sf"/>
</dbReference>
<dbReference type="AlphaFoldDB" id="A0A7T8QT41"/>
<name>A0A7T8QT41_CALRO</name>
<dbReference type="GO" id="GO:0003676">
    <property type="term" value="F:nucleic acid binding"/>
    <property type="evidence" value="ECO:0007669"/>
    <property type="project" value="InterPro"/>
</dbReference>
<evidence type="ECO:0000313" key="2">
    <source>
        <dbReference type="Proteomes" id="UP000595437"/>
    </source>
</evidence>
<protein>
    <submittedName>
        <fullName evidence="1">LOC100197594</fullName>
    </submittedName>
</protein>
<dbReference type="OrthoDB" id="9981685at2759"/>
<accession>A0A7T8QT41</accession>
<reference evidence="2" key="1">
    <citation type="submission" date="2021-01" db="EMBL/GenBank/DDBJ databases">
        <title>Caligus Genome Assembly.</title>
        <authorList>
            <person name="Gallardo-Escarate C."/>
        </authorList>
    </citation>
    <scope>NUCLEOTIDE SEQUENCE [LARGE SCALE GENOMIC DNA]</scope>
</reference>
<feature type="non-terminal residue" evidence="1">
    <location>
        <position position="109"/>
    </location>
</feature>
<evidence type="ECO:0000313" key="1">
    <source>
        <dbReference type="EMBL" id="QQP54126.1"/>
    </source>
</evidence>
<dbReference type="Gene3D" id="3.30.420.10">
    <property type="entry name" value="Ribonuclease H-like superfamily/Ribonuclease H"/>
    <property type="match status" value="1"/>
</dbReference>
<dbReference type="EMBL" id="CP045893">
    <property type="protein sequence ID" value="QQP54126.1"/>
    <property type="molecule type" value="Genomic_DNA"/>
</dbReference>